<sequence length="503" mass="53538">MKPTVRLDPSDNVVTATRALEAGAAVEAVATTSLIPSGHKIATEAIPQGGPIRKYAQLIGYAATDIAAGDHVHTHNTEFRNTEQAYEFGTNLRNVEMVPETRRDTFMGYRRENGSVGTRNYIAVVTSVNCSATAARRIADAFGPEELADYPNVDGVVAFVHGTGCGMAGDGDGFEALQRVMWGYARHPNHAGVLMVGLGCEMNQIDWLLEAYGLKQSPTFQTMNIQGVAGLRKTIELGIEKVRSMLPIANEAKREPCPASELMVALQCGGSDAWSGITANPALGYACDLLVAQGGTGVLAETPEIYGAEHLLTARAIDRKVGDRLVGLIRWWEDYTARNKGSMDNNPSPGNKKGGLTTILEKSLGAAAKGGTTPLTGVYKYAEPVRAKGFTFMDSPGYDPASVTGQIAGGCNLVCFTTGRGSAFGSKPAPTIKVATNSEMYGGMIEDMDVNAGTMLSEGVSLEEKGREIYELFLRVASGEQSKSEAQGLGDYEFVPWQIGAVM</sequence>
<dbReference type="PANTHER" id="PTHR30536:SF5">
    <property type="entry name" value="ALTRONATE DEHYDRATASE"/>
    <property type="match status" value="1"/>
</dbReference>
<dbReference type="AlphaFoldDB" id="A0A316G4D8"/>
<dbReference type="CDD" id="cd11613">
    <property type="entry name" value="SAF_AH_GD"/>
    <property type="match status" value="1"/>
</dbReference>
<dbReference type="SMART" id="SM00858">
    <property type="entry name" value="SAF"/>
    <property type="match status" value="1"/>
</dbReference>
<evidence type="ECO:0000313" key="4">
    <source>
        <dbReference type="EMBL" id="PWK55452.1"/>
    </source>
</evidence>
<protein>
    <submittedName>
        <fullName evidence="4">Altronate hydrolase</fullName>
    </submittedName>
</protein>
<dbReference type="GO" id="GO:0016829">
    <property type="term" value="F:lyase activity"/>
    <property type="evidence" value="ECO:0007669"/>
    <property type="project" value="UniProtKB-KW"/>
</dbReference>
<dbReference type="Pfam" id="PF08666">
    <property type="entry name" value="SAF"/>
    <property type="match status" value="1"/>
</dbReference>
<keyword evidence="2" id="KW-0456">Lyase</keyword>
<dbReference type="InterPro" id="IPR044144">
    <property type="entry name" value="SAF_UxaA/GarD"/>
</dbReference>
<dbReference type="InterPro" id="IPR052172">
    <property type="entry name" value="UxaA_altronate/galactarate_dh"/>
</dbReference>
<gene>
    <name evidence="4" type="ORF">C8D95_107118</name>
</gene>
<evidence type="ECO:0000256" key="1">
    <source>
        <dbReference type="ARBA" id="ARBA00010986"/>
    </source>
</evidence>
<reference evidence="4 5" key="1">
    <citation type="submission" date="2018-05" db="EMBL/GenBank/DDBJ databases">
        <title>Genomic Encyclopedia of Type Strains, Phase IV (KMG-IV): sequencing the most valuable type-strain genomes for metagenomic binning, comparative biology and taxonomic classification.</title>
        <authorList>
            <person name="Goeker M."/>
        </authorList>
    </citation>
    <scope>NUCLEOTIDE SEQUENCE [LARGE SCALE GENOMIC DNA]</scope>
    <source>
        <strain evidence="4 5">DSM 103371</strain>
    </source>
</reference>
<dbReference type="InterPro" id="IPR048332">
    <property type="entry name" value="GD_AH_C"/>
</dbReference>
<dbReference type="OrthoDB" id="9804574at2"/>
<dbReference type="RefSeq" id="WP_109760048.1">
    <property type="nucleotide sequence ID" value="NZ_CP034588.1"/>
</dbReference>
<evidence type="ECO:0000256" key="2">
    <source>
        <dbReference type="ARBA" id="ARBA00023239"/>
    </source>
</evidence>
<comment type="caution">
    <text evidence="4">The sequence shown here is derived from an EMBL/GenBank/DDBJ whole genome shotgun (WGS) entry which is preliminary data.</text>
</comment>
<evidence type="ECO:0000313" key="5">
    <source>
        <dbReference type="Proteomes" id="UP000245390"/>
    </source>
</evidence>
<name>A0A316G4D8_9RHOB</name>
<dbReference type="PANTHER" id="PTHR30536">
    <property type="entry name" value="ALTRONATE/GALACTARATE DEHYDRATASE"/>
    <property type="match status" value="1"/>
</dbReference>
<dbReference type="GO" id="GO:0019698">
    <property type="term" value="P:D-galacturonate catabolic process"/>
    <property type="evidence" value="ECO:0007669"/>
    <property type="project" value="TreeGrafter"/>
</dbReference>
<dbReference type="Pfam" id="PF20629">
    <property type="entry name" value="GD_AH_C"/>
    <property type="match status" value="1"/>
</dbReference>
<organism evidence="4 5">
    <name type="scientific">Silicimonas algicola</name>
    <dbReference type="NCBI Taxonomy" id="1826607"/>
    <lineage>
        <taxon>Bacteria</taxon>
        <taxon>Pseudomonadati</taxon>
        <taxon>Pseudomonadota</taxon>
        <taxon>Alphaproteobacteria</taxon>
        <taxon>Rhodobacterales</taxon>
        <taxon>Paracoccaceae</taxon>
    </lineage>
</organism>
<dbReference type="EMBL" id="QGGV01000007">
    <property type="protein sequence ID" value="PWK55452.1"/>
    <property type="molecule type" value="Genomic_DNA"/>
</dbReference>
<keyword evidence="5" id="KW-1185">Reference proteome</keyword>
<accession>A0A316G4D8</accession>
<comment type="similarity">
    <text evidence="1">Belongs to the UxaA family.</text>
</comment>
<dbReference type="GO" id="GO:0016787">
    <property type="term" value="F:hydrolase activity"/>
    <property type="evidence" value="ECO:0007669"/>
    <property type="project" value="UniProtKB-KW"/>
</dbReference>
<proteinExistence type="inferred from homology"/>
<dbReference type="Pfam" id="PF04295">
    <property type="entry name" value="GD_AH_second"/>
    <property type="match status" value="1"/>
</dbReference>
<dbReference type="Proteomes" id="UP000245390">
    <property type="component" value="Unassembled WGS sequence"/>
</dbReference>
<dbReference type="InterPro" id="IPR013974">
    <property type="entry name" value="SAF"/>
</dbReference>
<dbReference type="InterPro" id="IPR007392">
    <property type="entry name" value="GD_AH_second"/>
</dbReference>
<feature type="domain" description="SAF" evidence="3">
    <location>
        <begin position="11"/>
        <end position="78"/>
    </location>
</feature>
<dbReference type="KEGG" id="salo:EF888_07705"/>
<evidence type="ECO:0000259" key="3">
    <source>
        <dbReference type="SMART" id="SM00858"/>
    </source>
</evidence>
<dbReference type="Gene3D" id="2.30.130.110">
    <property type="match status" value="1"/>
</dbReference>
<keyword evidence="4" id="KW-0378">Hydrolase</keyword>